<keyword evidence="1" id="KW-0472">Membrane</keyword>
<evidence type="ECO:0000313" key="4">
    <source>
        <dbReference type="Proteomes" id="UP000562254"/>
    </source>
</evidence>
<organism evidence="3 4">
    <name type="scientific">Neoroseomonas alkaliterrae</name>
    <dbReference type="NCBI Taxonomy" id="1452450"/>
    <lineage>
        <taxon>Bacteria</taxon>
        <taxon>Pseudomonadati</taxon>
        <taxon>Pseudomonadota</taxon>
        <taxon>Alphaproteobacteria</taxon>
        <taxon>Acetobacterales</taxon>
        <taxon>Acetobacteraceae</taxon>
        <taxon>Neoroseomonas</taxon>
    </lineage>
</organism>
<dbReference type="EMBL" id="JACIJE010000007">
    <property type="protein sequence ID" value="MBB5690657.1"/>
    <property type="molecule type" value="Genomic_DNA"/>
</dbReference>
<evidence type="ECO:0000313" key="3">
    <source>
        <dbReference type="EMBL" id="MBB5690657.1"/>
    </source>
</evidence>
<gene>
    <name evidence="3" type="ORF">FHS88_002792</name>
</gene>
<dbReference type="AlphaFoldDB" id="A0A840Y2Q7"/>
<comment type="caution">
    <text evidence="3">The sequence shown here is derived from an EMBL/GenBank/DDBJ whole genome shotgun (WGS) entry which is preliminary data.</text>
</comment>
<keyword evidence="1" id="KW-1133">Transmembrane helix</keyword>
<dbReference type="InterPro" id="IPR012495">
    <property type="entry name" value="TadE-like_dom"/>
</dbReference>
<dbReference type="Proteomes" id="UP000562254">
    <property type="component" value="Unassembled WGS sequence"/>
</dbReference>
<keyword evidence="4" id="KW-1185">Reference proteome</keyword>
<feature type="domain" description="TadE-like" evidence="2">
    <location>
        <begin position="16"/>
        <end position="58"/>
    </location>
</feature>
<proteinExistence type="predicted"/>
<evidence type="ECO:0000256" key="1">
    <source>
        <dbReference type="SAM" id="Phobius"/>
    </source>
</evidence>
<dbReference type="Pfam" id="PF07811">
    <property type="entry name" value="TadE"/>
    <property type="match status" value="1"/>
</dbReference>
<accession>A0A840Y2Q7</accession>
<feature type="transmembrane region" description="Helical" evidence="1">
    <location>
        <begin position="21"/>
        <end position="41"/>
    </location>
</feature>
<dbReference type="RefSeq" id="WP_184485667.1">
    <property type="nucleotide sequence ID" value="NZ_JAAEDJ010000051.1"/>
</dbReference>
<keyword evidence="1" id="KW-0812">Transmembrane</keyword>
<sequence length="175" mass="18665">MRAFFRNRRSPLGRRGALASEFAIIAIPFFITVIATIEAAWQLATGMALDHAALRASRYGVTGSNSPPALVIQGQQSVPTCRSQNIAWMITRSTGGMLTPSNLTVETRTWSGVSGAEQGTGSPGAGAAGQIVSYRLTYRQPFVTGIVAANLWGGTEFTHTAFLIVKNEPFENATC</sequence>
<evidence type="ECO:0000259" key="2">
    <source>
        <dbReference type="Pfam" id="PF07811"/>
    </source>
</evidence>
<protein>
    <submittedName>
        <fullName evidence="3">Flp pilus assembly protein TadG</fullName>
    </submittedName>
</protein>
<reference evidence="3 4" key="1">
    <citation type="submission" date="2020-08" db="EMBL/GenBank/DDBJ databases">
        <title>Genomic Encyclopedia of Type Strains, Phase IV (KMG-IV): sequencing the most valuable type-strain genomes for metagenomic binning, comparative biology and taxonomic classification.</title>
        <authorList>
            <person name="Goeker M."/>
        </authorList>
    </citation>
    <scope>NUCLEOTIDE SEQUENCE [LARGE SCALE GENOMIC DNA]</scope>
    <source>
        <strain evidence="3 4">DSM 25895</strain>
    </source>
</reference>
<name>A0A840Y2Q7_9PROT</name>